<name>A0A8J5N7T5_HOMAM</name>
<dbReference type="InterPro" id="IPR056564">
    <property type="entry name" value="Ig-like_KY"/>
</dbReference>
<feature type="region of interest" description="Disordered" evidence="1">
    <location>
        <begin position="479"/>
        <end position="502"/>
    </location>
</feature>
<protein>
    <submittedName>
        <fullName evidence="3">Hillarin-like 2</fullName>
    </submittedName>
</protein>
<evidence type="ECO:0000313" key="3">
    <source>
        <dbReference type="EMBL" id="KAG7174817.1"/>
    </source>
</evidence>
<dbReference type="Gene3D" id="3.10.620.30">
    <property type="match status" value="1"/>
</dbReference>
<dbReference type="AlphaFoldDB" id="A0A8J5N7T5"/>
<feature type="domain" description="Transglutaminase-like" evidence="2">
    <location>
        <begin position="101"/>
        <end position="171"/>
    </location>
</feature>
<feature type="compositionally biased region" description="Basic residues" evidence="1">
    <location>
        <begin position="490"/>
        <end position="502"/>
    </location>
</feature>
<dbReference type="EMBL" id="JAHLQT010006858">
    <property type="protein sequence ID" value="KAG7174817.1"/>
    <property type="molecule type" value="Genomic_DNA"/>
</dbReference>
<proteinExistence type="predicted"/>
<dbReference type="Pfam" id="PF01841">
    <property type="entry name" value="Transglut_core"/>
    <property type="match status" value="1"/>
</dbReference>
<dbReference type="InterPro" id="IPR038765">
    <property type="entry name" value="Papain-like_cys_pep_sf"/>
</dbReference>
<dbReference type="SMART" id="SM00460">
    <property type="entry name" value="TGc"/>
    <property type="match status" value="1"/>
</dbReference>
<organism evidence="3 4">
    <name type="scientific">Homarus americanus</name>
    <name type="common">American lobster</name>
    <dbReference type="NCBI Taxonomy" id="6706"/>
    <lineage>
        <taxon>Eukaryota</taxon>
        <taxon>Metazoa</taxon>
        <taxon>Ecdysozoa</taxon>
        <taxon>Arthropoda</taxon>
        <taxon>Crustacea</taxon>
        <taxon>Multicrustacea</taxon>
        <taxon>Malacostraca</taxon>
        <taxon>Eumalacostraca</taxon>
        <taxon>Eucarida</taxon>
        <taxon>Decapoda</taxon>
        <taxon>Pleocyemata</taxon>
        <taxon>Astacidea</taxon>
        <taxon>Nephropoidea</taxon>
        <taxon>Nephropidae</taxon>
        <taxon>Homarus</taxon>
    </lineage>
</organism>
<comment type="caution">
    <text evidence="3">The sequence shown here is derived from an EMBL/GenBank/DDBJ whole genome shotgun (WGS) entry which is preliminary data.</text>
</comment>
<keyword evidence="4" id="KW-1185">Reference proteome</keyword>
<dbReference type="InterPro" id="IPR052557">
    <property type="entry name" value="CAP/Cytokinesis_protein"/>
</dbReference>
<dbReference type="GO" id="GO:0005737">
    <property type="term" value="C:cytoplasm"/>
    <property type="evidence" value="ECO:0007669"/>
    <property type="project" value="TreeGrafter"/>
</dbReference>
<reference evidence="3" key="1">
    <citation type="journal article" date="2021" name="Sci. Adv.">
        <title>The American lobster genome reveals insights on longevity, neural, and immune adaptations.</title>
        <authorList>
            <person name="Polinski J.M."/>
            <person name="Zimin A.V."/>
            <person name="Clark K.F."/>
            <person name="Kohn A.B."/>
            <person name="Sadowski N."/>
            <person name="Timp W."/>
            <person name="Ptitsyn A."/>
            <person name="Khanna P."/>
            <person name="Romanova D.Y."/>
            <person name="Williams P."/>
            <person name="Greenwood S.J."/>
            <person name="Moroz L.L."/>
            <person name="Walt D.R."/>
            <person name="Bodnar A.G."/>
        </authorList>
    </citation>
    <scope>NUCLEOTIDE SEQUENCE</scope>
    <source>
        <strain evidence="3">GMGI-L3</strain>
    </source>
</reference>
<gene>
    <name evidence="3" type="primary">Hil-L2</name>
    <name evidence="3" type="ORF">Hamer_G021919</name>
</gene>
<dbReference type="Pfam" id="PF23265">
    <property type="entry name" value="Ig-like_KY"/>
    <property type="match status" value="1"/>
</dbReference>
<evidence type="ECO:0000313" key="4">
    <source>
        <dbReference type="Proteomes" id="UP000747542"/>
    </source>
</evidence>
<dbReference type="Proteomes" id="UP000747542">
    <property type="component" value="Unassembled WGS sequence"/>
</dbReference>
<sequence length="502" mass="57588">MVDVSVQTDNDILTDEAPEFAARPPQCKKSELLSSVNFTTIDAHALTIPREGTKDTAELVRYLCKPAADDLQRLRALFQWVTGNIRFDWKYMEIKQTVGEVLWSRAGVSKDYVALLVEMCHLAGLRVKKIHGFARGRDFRVGRVFEPERDPLHSWLAVFLYGSWRFLDPTLGSGHVDKQGKFHPHLQEHFFLTDPDYMIHSHFPYDNLEHNYNRWQLLDSPLSLEDFNSLPNVMPEFWSCGLKLCRPKHNPVVFRNQTEITVIAPTLIRYKYKFFPATETEESCINQWVFCTLKEGGAIGSFTILPPVNADYILKIYAGNEELLDDEGSALDHVVSFLLICEKARRYPVPWPTHDVAWGPTPRLYECGLDPVNQIGPVIVTWGGKKLIYFEKACDVMVMFQVFDTEGHMLDLKGIVGREETEEHLRLVIIPPGIGYYKFLIYGIPRPQVGGSVVQGRWRLPLLAAYLIECKMSLGNPKQELETHTNTNKTKNKRKIKVVPRR</sequence>
<dbReference type="PANTHER" id="PTHR46333:SF2">
    <property type="entry name" value="CYTOKINESIS PROTEIN 3"/>
    <property type="match status" value="1"/>
</dbReference>
<dbReference type="PANTHER" id="PTHR46333">
    <property type="entry name" value="CYTOKINESIS PROTEIN 3"/>
    <property type="match status" value="1"/>
</dbReference>
<evidence type="ECO:0000259" key="2">
    <source>
        <dbReference type="SMART" id="SM00460"/>
    </source>
</evidence>
<dbReference type="InterPro" id="IPR002931">
    <property type="entry name" value="Transglutaminase-like"/>
</dbReference>
<dbReference type="SUPFAM" id="SSF54001">
    <property type="entry name" value="Cysteine proteinases"/>
    <property type="match status" value="1"/>
</dbReference>
<evidence type="ECO:0000256" key="1">
    <source>
        <dbReference type="SAM" id="MobiDB-lite"/>
    </source>
</evidence>
<accession>A0A8J5N7T5</accession>